<reference evidence="5" key="1">
    <citation type="journal article" date="2021" name="Proc. Natl. Acad. Sci. U.S.A.">
        <title>A Catalog of Tens of Thousands of Viruses from Human Metagenomes Reveals Hidden Associations with Chronic Diseases.</title>
        <authorList>
            <person name="Tisza M.J."/>
            <person name="Buck C.B."/>
        </authorList>
    </citation>
    <scope>NUCLEOTIDE SEQUENCE</scope>
    <source>
        <strain evidence="5">CtnFV5</strain>
    </source>
</reference>
<dbReference type="EMBL" id="BK014647">
    <property type="protein sequence ID" value="DAD65676.1"/>
    <property type="molecule type" value="Genomic_DNA"/>
</dbReference>
<accession>A0A8S5L6Z9</accession>
<organism evidence="5">
    <name type="scientific">Siphoviridae sp. ctnFV5</name>
    <dbReference type="NCBI Taxonomy" id="2823600"/>
    <lineage>
        <taxon>Viruses</taxon>
        <taxon>Duplodnaviria</taxon>
        <taxon>Heunggongvirae</taxon>
        <taxon>Uroviricota</taxon>
        <taxon>Caudoviricetes</taxon>
    </lineage>
</organism>
<dbReference type="PANTHER" id="PTHR40661">
    <property type="match status" value="1"/>
</dbReference>
<dbReference type="InterPro" id="IPR036286">
    <property type="entry name" value="LexA/Signal_pep-like_sf"/>
</dbReference>
<name>A0A8S5L6Z9_9CAUD</name>
<evidence type="ECO:0000259" key="4">
    <source>
        <dbReference type="Pfam" id="PF00717"/>
    </source>
</evidence>
<dbReference type="GO" id="GO:0003677">
    <property type="term" value="F:DNA binding"/>
    <property type="evidence" value="ECO:0007669"/>
    <property type="project" value="UniProtKB-KW"/>
</dbReference>
<evidence type="ECO:0000256" key="2">
    <source>
        <dbReference type="ARBA" id="ARBA00023125"/>
    </source>
</evidence>
<keyword evidence="2" id="KW-0238">DNA-binding</keyword>
<dbReference type="Gene3D" id="2.10.109.10">
    <property type="entry name" value="Umud Fragment, subunit A"/>
    <property type="match status" value="1"/>
</dbReference>
<dbReference type="SUPFAM" id="SSF51306">
    <property type="entry name" value="LexA/Signal peptidase"/>
    <property type="match status" value="1"/>
</dbReference>
<dbReference type="InterPro" id="IPR015927">
    <property type="entry name" value="Peptidase_S24_S26A/B/C"/>
</dbReference>
<dbReference type="CDD" id="cd06529">
    <property type="entry name" value="S24_LexA-like"/>
    <property type="match status" value="1"/>
</dbReference>
<sequence length="342" mass="39752">MNNNSDIQQKSSKSEVANRLSEVYSYVKKNTEFVNQTLFAKKIGEQRSNFSSALNGNEKYLTEGLINKVITAFPQFNKDWLWKGEGSMFANADLPPINARFIEVYEYLQHTRPDFTPEKIGLSQDEINNIRIGKSKVPFIKIVNLKTSYPEINTDYITSNYGEILIPVIDYSKITDRIPQGELKEKEYPEKLAVKLVTTKAQAGWTEGYYNDEYLEDMPTILIDSEEKHHGNYLAFEVAGDSMEPDYIEGDVVICREVQRHLWQYKLHIKDWDFVIAHATNGIMLKEIIKHDVKNGIIYCHSLNPKYEDFKISLHEVRFLYNVIEVRQKGRSKRSNRAKDFL</sequence>
<evidence type="ECO:0000313" key="5">
    <source>
        <dbReference type="EMBL" id="DAD65676.1"/>
    </source>
</evidence>
<evidence type="ECO:0000256" key="3">
    <source>
        <dbReference type="ARBA" id="ARBA00023163"/>
    </source>
</evidence>
<keyword evidence="3" id="KW-0804">Transcription</keyword>
<dbReference type="Pfam" id="PF00717">
    <property type="entry name" value="Peptidase_S24"/>
    <property type="match status" value="1"/>
</dbReference>
<dbReference type="InterPro" id="IPR039418">
    <property type="entry name" value="LexA-like"/>
</dbReference>
<feature type="domain" description="Peptidase S24/S26A/S26B/S26C" evidence="4">
    <location>
        <begin position="199"/>
        <end position="319"/>
    </location>
</feature>
<dbReference type="PANTHER" id="PTHR40661:SF3">
    <property type="entry name" value="FELS-1 PROPHAGE TRANSCRIPTIONAL REGULATOR"/>
    <property type="match status" value="1"/>
</dbReference>
<protein>
    <submittedName>
        <fullName evidence="5">Repressor protein CI</fullName>
    </submittedName>
</protein>
<keyword evidence="1" id="KW-0805">Transcription regulation</keyword>
<proteinExistence type="predicted"/>
<evidence type="ECO:0000256" key="1">
    <source>
        <dbReference type="ARBA" id="ARBA00023015"/>
    </source>
</evidence>